<feature type="non-terminal residue" evidence="1">
    <location>
        <position position="93"/>
    </location>
</feature>
<dbReference type="EMBL" id="ML769645">
    <property type="protein sequence ID" value="KAE9390829.1"/>
    <property type="molecule type" value="Genomic_DNA"/>
</dbReference>
<dbReference type="OrthoDB" id="3053679at2759"/>
<sequence length="93" mass="11259">MHVYNRSPIRRLNWKTPIEIFLRNKPDVSYFRTFGCGAYVFIPRAQWKNKLSLHSTAMMLERSKGYIFMRSNNALYYGAQARFIEDWFPRCRE</sequence>
<accession>A0A6A4GY58</accession>
<organism evidence="1 2">
    <name type="scientific">Gymnopus androsaceus JB14</name>
    <dbReference type="NCBI Taxonomy" id="1447944"/>
    <lineage>
        <taxon>Eukaryota</taxon>
        <taxon>Fungi</taxon>
        <taxon>Dikarya</taxon>
        <taxon>Basidiomycota</taxon>
        <taxon>Agaricomycotina</taxon>
        <taxon>Agaricomycetes</taxon>
        <taxon>Agaricomycetidae</taxon>
        <taxon>Agaricales</taxon>
        <taxon>Marasmiineae</taxon>
        <taxon>Omphalotaceae</taxon>
        <taxon>Gymnopus</taxon>
    </lineage>
</organism>
<dbReference type="Proteomes" id="UP000799118">
    <property type="component" value="Unassembled WGS sequence"/>
</dbReference>
<keyword evidence="2" id="KW-1185">Reference proteome</keyword>
<name>A0A6A4GY58_9AGAR</name>
<reference evidence="1" key="1">
    <citation type="journal article" date="2019" name="Environ. Microbiol.">
        <title>Fungal ecological strategies reflected in gene transcription - a case study of two litter decomposers.</title>
        <authorList>
            <person name="Barbi F."/>
            <person name="Kohler A."/>
            <person name="Barry K."/>
            <person name="Baskaran P."/>
            <person name="Daum C."/>
            <person name="Fauchery L."/>
            <person name="Ihrmark K."/>
            <person name="Kuo A."/>
            <person name="LaButti K."/>
            <person name="Lipzen A."/>
            <person name="Morin E."/>
            <person name="Grigoriev I.V."/>
            <person name="Henrissat B."/>
            <person name="Lindahl B."/>
            <person name="Martin F."/>
        </authorList>
    </citation>
    <scope>NUCLEOTIDE SEQUENCE</scope>
    <source>
        <strain evidence="1">JB14</strain>
    </source>
</reference>
<dbReference type="AlphaFoldDB" id="A0A6A4GY58"/>
<evidence type="ECO:0000313" key="1">
    <source>
        <dbReference type="EMBL" id="KAE9390829.1"/>
    </source>
</evidence>
<evidence type="ECO:0000313" key="2">
    <source>
        <dbReference type="Proteomes" id="UP000799118"/>
    </source>
</evidence>
<proteinExistence type="predicted"/>
<protein>
    <submittedName>
        <fullName evidence="1">Uncharacterized protein</fullName>
    </submittedName>
</protein>
<gene>
    <name evidence="1" type="ORF">BT96DRAFT_832905</name>
</gene>